<dbReference type="STRING" id="1302690.BUE76_10180"/>
<dbReference type="OrthoDB" id="9811889at2"/>
<dbReference type="PANTHER" id="PTHR45339:SF1">
    <property type="entry name" value="HYBRID SIGNAL TRANSDUCTION HISTIDINE KINASE J"/>
    <property type="match status" value="1"/>
</dbReference>
<dbReference type="PROSITE" id="PS50109">
    <property type="entry name" value="HIS_KIN"/>
    <property type="match status" value="1"/>
</dbReference>
<dbReference type="PROSITE" id="PS50113">
    <property type="entry name" value="PAC"/>
    <property type="match status" value="1"/>
</dbReference>
<keyword evidence="11" id="KW-0141">cGMP biosynthesis</keyword>
<dbReference type="PANTHER" id="PTHR45339">
    <property type="entry name" value="HYBRID SIGNAL TRANSDUCTION HISTIDINE KINASE J"/>
    <property type="match status" value="1"/>
</dbReference>
<evidence type="ECO:0000313" key="17">
    <source>
        <dbReference type="EMBL" id="SHG28669.1"/>
    </source>
</evidence>
<dbReference type="SUPFAM" id="SSF47226">
    <property type="entry name" value="Histidine-containing phosphotransfer domain, HPT domain"/>
    <property type="match status" value="1"/>
</dbReference>
<dbReference type="SUPFAM" id="SSF55874">
    <property type="entry name" value="ATPase domain of HSP90 chaperone/DNA topoisomerase II/histidine kinase"/>
    <property type="match status" value="1"/>
</dbReference>
<dbReference type="Pfam" id="PF13426">
    <property type="entry name" value="PAS_9"/>
    <property type="match status" value="1"/>
</dbReference>
<dbReference type="InterPro" id="IPR036641">
    <property type="entry name" value="HPT_dom_sf"/>
</dbReference>
<evidence type="ECO:0000256" key="10">
    <source>
        <dbReference type="ARBA" id="ARBA00023136"/>
    </source>
</evidence>
<dbReference type="FunFam" id="3.30.565.10:FF:000010">
    <property type="entry name" value="Sensor histidine kinase RcsC"/>
    <property type="match status" value="1"/>
</dbReference>
<dbReference type="NCBIfam" id="TIGR00229">
    <property type="entry name" value="sensory_box"/>
    <property type="match status" value="1"/>
</dbReference>
<evidence type="ECO:0000256" key="5">
    <source>
        <dbReference type="ARBA" id="ARBA00022692"/>
    </source>
</evidence>
<dbReference type="Gene3D" id="3.30.565.10">
    <property type="entry name" value="Histidine kinase-like ATPase, C-terminal domain"/>
    <property type="match status" value="1"/>
</dbReference>
<dbReference type="InterPro" id="IPR036097">
    <property type="entry name" value="HisK_dim/P_sf"/>
</dbReference>
<keyword evidence="10" id="KW-0472">Membrane</keyword>
<evidence type="ECO:0000256" key="6">
    <source>
        <dbReference type="ARBA" id="ARBA00022741"/>
    </source>
</evidence>
<dbReference type="GO" id="GO:0005886">
    <property type="term" value="C:plasma membrane"/>
    <property type="evidence" value="ECO:0007669"/>
    <property type="project" value="UniProtKB-SubCell"/>
</dbReference>
<dbReference type="InterPro" id="IPR003594">
    <property type="entry name" value="HATPase_dom"/>
</dbReference>
<dbReference type="Pfam" id="PF02518">
    <property type="entry name" value="HATPase_c"/>
    <property type="match status" value="1"/>
</dbReference>
<feature type="domain" description="Response regulatory" evidence="14">
    <location>
        <begin position="672"/>
        <end position="787"/>
    </location>
</feature>
<dbReference type="AlphaFoldDB" id="A0A1M5IKU3"/>
<sequence length="917" mass="102125">MQPLPFDLSEDQFRRLFPFYLLVDAELCFQSWGPSFDKLLPLRQQQAFTDVFELMRPRVPALNYQSLKDLQGQLVLLRLSADPGQVWRGQIEPTSGGQLLFLGTPWFTSMESVMAKGLRLNDFALFDPMVDMLYTLKTQELARNDLQSMHRALSLNTQRLSQLVANLQAGVLVEDEHRNIVLVNQLFCDLFHIPLSPADMAGANCANSAEETKDLFTDPAAFVWRINQVLQDRQLVLNDRLELADGRTFERDFVPLFDGDQYLGHLWQYRDVTEKINADRVLRRKEEKYRRIIANMHLGLMEVDLNDCIRYVNQSFCEMSGYTPEELIGQQAAPLFLAANEQEMLKAKNKTRTQGISDAYELPVTDRHGNARWWLISGAPLFDDGGTLIGSIGIHLDITEHKATHQALVEARDAAEASAKAKQQFLANMSHEIRTPMNAILGLGRQLQKKKGDAEQELFVNTIVTAADNMLVILNDVLDFSKMEAGKLSLEHIPFNLQSFAEKSLLLLQQRADEKGLGLTARFGPGIAPNLIGDPYRLNQILVNIIGNAVKFTEKGNVSLECRLKAEDAGSQQVCFVVKDTGVGIDPQYLPRLFETFSQQEQHTSRRFGGTGLGMSITHQLVQLMNGSISIDSTLNLGTTVTICIPFEKGNTGNQAPNELAVVETATLRGRSVLLVDDNAMNRLVARIVLKAAGMEITEAVNGAEAIEQLESGHFDLVLMDVQMPVMDGLEATRHIRRQMQLPIPVIALTANAIKGENEVCLQAGMNDYLPKPFAEQELLDKMARLLAFSTQHTVAFTTPALLEQTNFDLSQLEAIAGGNAALFSELVQTLATDLEQAASELEAATVQQDRETVRRILHRVLPGVELAKANQLQEQMNTLRKKAAMEAPLAEPAQQVIDTINTLVAELTAKYPVKAN</sequence>
<dbReference type="GO" id="GO:0005524">
    <property type="term" value="F:ATP binding"/>
    <property type="evidence" value="ECO:0007669"/>
    <property type="project" value="UniProtKB-KW"/>
</dbReference>
<reference evidence="17 18" key="1">
    <citation type="submission" date="2016-11" db="EMBL/GenBank/DDBJ databases">
        <authorList>
            <person name="Jaros S."/>
            <person name="Januszkiewicz K."/>
            <person name="Wedrychowicz H."/>
        </authorList>
    </citation>
    <scope>NUCLEOTIDE SEQUENCE [LARGE SCALE GENOMIC DNA]</scope>
    <source>
        <strain evidence="17 18">DSM 26897</strain>
    </source>
</reference>
<comment type="catalytic activity">
    <reaction evidence="1">
        <text>ATP + protein L-histidine = ADP + protein N-phospho-L-histidine.</text>
        <dbReference type="EC" id="2.7.13.3"/>
    </reaction>
</comment>
<gene>
    <name evidence="17" type="ORF">SAMN05444008_12425</name>
</gene>
<dbReference type="InterPro" id="IPR005467">
    <property type="entry name" value="His_kinase_dom"/>
</dbReference>
<dbReference type="Gene3D" id="3.30.450.20">
    <property type="entry name" value="PAS domain"/>
    <property type="match status" value="2"/>
</dbReference>
<dbReference type="InterPro" id="IPR013767">
    <property type="entry name" value="PAS_fold"/>
</dbReference>
<proteinExistence type="predicted"/>
<dbReference type="InterPro" id="IPR035965">
    <property type="entry name" value="PAS-like_dom_sf"/>
</dbReference>
<evidence type="ECO:0000256" key="3">
    <source>
        <dbReference type="ARBA" id="ARBA00022475"/>
    </source>
</evidence>
<feature type="domain" description="PAC" evidence="16">
    <location>
        <begin position="358"/>
        <end position="410"/>
    </location>
</feature>
<evidence type="ECO:0000313" key="18">
    <source>
        <dbReference type="Proteomes" id="UP000184368"/>
    </source>
</evidence>
<feature type="domain" description="PAS" evidence="15">
    <location>
        <begin position="285"/>
        <end position="331"/>
    </location>
</feature>
<dbReference type="Pfam" id="PF00072">
    <property type="entry name" value="Response_reg"/>
    <property type="match status" value="1"/>
</dbReference>
<evidence type="ECO:0000256" key="2">
    <source>
        <dbReference type="ARBA" id="ARBA00004651"/>
    </source>
</evidence>
<keyword evidence="3" id="KW-1003">Cell membrane</keyword>
<dbReference type="GO" id="GO:0000155">
    <property type="term" value="F:phosphorelay sensor kinase activity"/>
    <property type="evidence" value="ECO:0007669"/>
    <property type="project" value="InterPro"/>
</dbReference>
<evidence type="ECO:0000259" key="16">
    <source>
        <dbReference type="PROSITE" id="PS50113"/>
    </source>
</evidence>
<dbReference type="InterPro" id="IPR036890">
    <property type="entry name" value="HATPase_C_sf"/>
</dbReference>
<accession>A0A1M5IKU3</accession>
<dbReference type="InterPro" id="IPR001789">
    <property type="entry name" value="Sig_transdc_resp-reg_receiver"/>
</dbReference>
<dbReference type="CDD" id="cd16922">
    <property type="entry name" value="HATPase_EvgS-ArcB-TorS-like"/>
    <property type="match status" value="1"/>
</dbReference>
<organism evidence="17 18">
    <name type="scientific">Cnuella takakiae</name>
    <dbReference type="NCBI Taxonomy" id="1302690"/>
    <lineage>
        <taxon>Bacteria</taxon>
        <taxon>Pseudomonadati</taxon>
        <taxon>Bacteroidota</taxon>
        <taxon>Chitinophagia</taxon>
        <taxon>Chitinophagales</taxon>
        <taxon>Chitinophagaceae</taxon>
        <taxon>Cnuella</taxon>
    </lineage>
</organism>
<evidence type="ECO:0000256" key="8">
    <source>
        <dbReference type="ARBA" id="ARBA00022989"/>
    </source>
</evidence>
<dbReference type="Gene3D" id="1.10.287.130">
    <property type="match status" value="1"/>
</dbReference>
<feature type="modified residue" description="4-aspartylphosphate" evidence="12">
    <location>
        <position position="721"/>
    </location>
</feature>
<dbReference type="SMART" id="SM00387">
    <property type="entry name" value="HATPase_c"/>
    <property type="match status" value="1"/>
</dbReference>
<dbReference type="InterPro" id="IPR011645">
    <property type="entry name" value="HNOB_dom_associated"/>
</dbReference>
<keyword evidence="9" id="KW-0902">Two-component regulatory system</keyword>
<dbReference type="InterPro" id="IPR003661">
    <property type="entry name" value="HisK_dim/P_dom"/>
</dbReference>
<comment type="subcellular location">
    <subcellularLocation>
        <location evidence="2">Cell membrane</location>
        <topology evidence="2">Multi-pass membrane protein</topology>
    </subcellularLocation>
</comment>
<dbReference type="PROSITE" id="PS50110">
    <property type="entry name" value="RESPONSE_REGULATORY"/>
    <property type="match status" value="1"/>
</dbReference>
<dbReference type="Gene3D" id="1.20.120.160">
    <property type="entry name" value="HPT domain"/>
    <property type="match status" value="1"/>
</dbReference>
<dbReference type="InterPro" id="IPR042463">
    <property type="entry name" value="HNOB_dom_associated_sf"/>
</dbReference>
<dbReference type="InterPro" id="IPR000014">
    <property type="entry name" value="PAS"/>
</dbReference>
<feature type="domain" description="Histidine kinase" evidence="13">
    <location>
        <begin position="428"/>
        <end position="649"/>
    </location>
</feature>
<dbReference type="CDD" id="cd17546">
    <property type="entry name" value="REC_hyHK_CKI1_RcsC-like"/>
    <property type="match status" value="1"/>
</dbReference>
<keyword evidence="4 12" id="KW-0597">Phosphoprotein</keyword>
<dbReference type="EMBL" id="FQUO01000024">
    <property type="protein sequence ID" value="SHG28669.1"/>
    <property type="molecule type" value="Genomic_DNA"/>
</dbReference>
<evidence type="ECO:0000259" key="13">
    <source>
        <dbReference type="PROSITE" id="PS50109"/>
    </source>
</evidence>
<dbReference type="SMART" id="SM00388">
    <property type="entry name" value="HisKA"/>
    <property type="match status" value="1"/>
</dbReference>
<dbReference type="GO" id="GO:0004383">
    <property type="term" value="F:guanylate cyclase activity"/>
    <property type="evidence" value="ECO:0007669"/>
    <property type="project" value="InterPro"/>
</dbReference>
<keyword evidence="5" id="KW-0812">Transmembrane</keyword>
<dbReference type="InterPro" id="IPR000700">
    <property type="entry name" value="PAS-assoc_C"/>
</dbReference>
<dbReference type="Pfam" id="PF07701">
    <property type="entry name" value="HNOBA"/>
    <property type="match status" value="2"/>
</dbReference>
<dbReference type="InterPro" id="IPR011006">
    <property type="entry name" value="CheY-like_superfamily"/>
</dbReference>
<dbReference type="Gene3D" id="3.30.450.260">
    <property type="entry name" value="Haem NO binding associated domain"/>
    <property type="match status" value="1"/>
</dbReference>
<dbReference type="Pfam" id="PF00989">
    <property type="entry name" value="PAS"/>
    <property type="match status" value="1"/>
</dbReference>
<dbReference type="SUPFAM" id="SSF47384">
    <property type="entry name" value="Homodimeric domain of signal transducing histidine kinase"/>
    <property type="match status" value="1"/>
</dbReference>
<evidence type="ECO:0000256" key="12">
    <source>
        <dbReference type="PROSITE-ProRule" id="PRU00169"/>
    </source>
</evidence>
<dbReference type="Proteomes" id="UP000184368">
    <property type="component" value="Unassembled WGS sequence"/>
</dbReference>
<dbReference type="PRINTS" id="PR00344">
    <property type="entry name" value="BCTRLSENSOR"/>
</dbReference>
<keyword evidence="8" id="KW-1133">Transmembrane helix</keyword>
<evidence type="ECO:0000256" key="7">
    <source>
        <dbReference type="ARBA" id="ARBA00022840"/>
    </source>
</evidence>
<dbReference type="InterPro" id="IPR004358">
    <property type="entry name" value="Sig_transdc_His_kin-like_C"/>
</dbReference>
<evidence type="ECO:0000256" key="9">
    <source>
        <dbReference type="ARBA" id="ARBA00023012"/>
    </source>
</evidence>
<name>A0A1M5IKU3_9BACT</name>
<dbReference type="Pfam" id="PF00512">
    <property type="entry name" value="HisKA"/>
    <property type="match status" value="1"/>
</dbReference>
<dbReference type="CDD" id="cd00082">
    <property type="entry name" value="HisKA"/>
    <property type="match status" value="1"/>
</dbReference>
<keyword evidence="18" id="KW-1185">Reference proteome</keyword>
<dbReference type="Gene3D" id="3.40.50.2300">
    <property type="match status" value="1"/>
</dbReference>
<dbReference type="RefSeq" id="WP_073048202.1">
    <property type="nucleotide sequence ID" value="NZ_FQUO01000024.1"/>
</dbReference>
<dbReference type="GO" id="GO:0006355">
    <property type="term" value="P:regulation of DNA-templated transcription"/>
    <property type="evidence" value="ECO:0007669"/>
    <property type="project" value="InterPro"/>
</dbReference>
<dbReference type="SMART" id="SM00448">
    <property type="entry name" value="REC"/>
    <property type="match status" value="1"/>
</dbReference>
<dbReference type="SUPFAM" id="SSF52172">
    <property type="entry name" value="CheY-like"/>
    <property type="match status" value="1"/>
</dbReference>
<dbReference type="PROSITE" id="PS50112">
    <property type="entry name" value="PAS"/>
    <property type="match status" value="1"/>
</dbReference>
<keyword evidence="7" id="KW-0067">ATP-binding</keyword>
<dbReference type="SUPFAM" id="SSF55785">
    <property type="entry name" value="PYP-like sensor domain (PAS domain)"/>
    <property type="match status" value="2"/>
</dbReference>
<evidence type="ECO:0000259" key="14">
    <source>
        <dbReference type="PROSITE" id="PS50110"/>
    </source>
</evidence>
<dbReference type="CDD" id="cd00130">
    <property type="entry name" value="PAS"/>
    <property type="match status" value="1"/>
</dbReference>
<protein>
    <submittedName>
        <fullName evidence="17">PAS domain S-box-containing protein</fullName>
    </submittedName>
</protein>
<evidence type="ECO:0000259" key="15">
    <source>
        <dbReference type="PROSITE" id="PS50112"/>
    </source>
</evidence>
<dbReference type="SMART" id="SM00091">
    <property type="entry name" value="PAS"/>
    <property type="match status" value="2"/>
</dbReference>
<keyword evidence="6" id="KW-0547">Nucleotide-binding</keyword>
<evidence type="ECO:0000256" key="4">
    <source>
        <dbReference type="ARBA" id="ARBA00022553"/>
    </source>
</evidence>
<evidence type="ECO:0000256" key="11">
    <source>
        <dbReference type="ARBA" id="ARBA00023293"/>
    </source>
</evidence>
<evidence type="ECO:0000256" key="1">
    <source>
        <dbReference type="ARBA" id="ARBA00000085"/>
    </source>
</evidence>